<dbReference type="Proteomes" id="UP000248148">
    <property type="component" value="Unassembled WGS sequence"/>
</dbReference>
<sequence>MDVDQSALKGWFELLLAVSSVGGTIAALRVTVTFLKAEFAELKKSTRADITGIQTEIKQIGQILITQADMRGEIKVLETRIDAAERDIRDLRIGGRPPSSMPPPTCGREIAPTNLAPRPRP</sequence>
<keyword evidence="4" id="KW-1185">Reference proteome</keyword>
<protein>
    <submittedName>
        <fullName evidence="3">Uncharacterized protein</fullName>
    </submittedName>
</protein>
<dbReference type="EMBL" id="QJTI01000002">
    <property type="protein sequence ID" value="PYF05055.1"/>
    <property type="molecule type" value="Genomic_DNA"/>
</dbReference>
<reference evidence="3 4" key="1">
    <citation type="submission" date="2018-06" db="EMBL/GenBank/DDBJ databases">
        <title>Genomic Encyclopedia of Archaeal and Bacterial Type Strains, Phase II (KMG-II): from individual species to whole genera.</title>
        <authorList>
            <person name="Goeker M."/>
        </authorList>
    </citation>
    <scope>NUCLEOTIDE SEQUENCE [LARGE SCALE GENOMIC DNA]</scope>
    <source>
        <strain evidence="3 4">JCM 11668</strain>
    </source>
</reference>
<evidence type="ECO:0000256" key="1">
    <source>
        <dbReference type="SAM" id="MobiDB-lite"/>
    </source>
</evidence>
<evidence type="ECO:0000313" key="3">
    <source>
        <dbReference type="EMBL" id="PYF05055.1"/>
    </source>
</evidence>
<dbReference type="RefSeq" id="WP_210205425.1">
    <property type="nucleotide sequence ID" value="NZ_QJTI01000002.1"/>
</dbReference>
<evidence type="ECO:0000256" key="2">
    <source>
        <dbReference type="SAM" id="Phobius"/>
    </source>
</evidence>
<keyword evidence="2" id="KW-0812">Transmembrane</keyword>
<proteinExistence type="predicted"/>
<keyword evidence="2" id="KW-0472">Membrane</keyword>
<gene>
    <name evidence="3" type="ORF">BJ122_102281</name>
</gene>
<name>A0A318TT83_9BRAD</name>
<evidence type="ECO:0000313" key="4">
    <source>
        <dbReference type="Proteomes" id="UP000248148"/>
    </source>
</evidence>
<organism evidence="3 4">
    <name type="scientific">Rhodopseudomonas faecalis</name>
    <dbReference type="NCBI Taxonomy" id="99655"/>
    <lineage>
        <taxon>Bacteria</taxon>
        <taxon>Pseudomonadati</taxon>
        <taxon>Pseudomonadota</taxon>
        <taxon>Alphaproteobacteria</taxon>
        <taxon>Hyphomicrobiales</taxon>
        <taxon>Nitrobacteraceae</taxon>
        <taxon>Rhodopseudomonas</taxon>
    </lineage>
</organism>
<keyword evidence="2" id="KW-1133">Transmembrane helix</keyword>
<feature type="transmembrane region" description="Helical" evidence="2">
    <location>
        <begin position="14"/>
        <end position="35"/>
    </location>
</feature>
<accession>A0A318TT83</accession>
<comment type="caution">
    <text evidence="3">The sequence shown here is derived from an EMBL/GenBank/DDBJ whole genome shotgun (WGS) entry which is preliminary data.</text>
</comment>
<feature type="region of interest" description="Disordered" evidence="1">
    <location>
        <begin position="90"/>
        <end position="121"/>
    </location>
</feature>
<dbReference type="AlphaFoldDB" id="A0A318TT83"/>